<protein>
    <submittedName>
        <fullName evidence="2">Uncharacterized protein</fullName>
    </submittedName>
</protein>
<evidence type="ECO:0000313" key="2">
    <source>
        <dbReference type="EMBL" id="RJX41320.1"/>
    </source>
</evidence>
<feature type="transmembrane region" description="Helical" evidence="1">
    <location>
        <begin position="51"/>
        <end position="70"/>
    </location>
</feature>
<reference evidence="2 3" key="1">
    <citation type="submission" date="2018-09" db="EMBL/GenBank/DDBJ databases">
        <title>Paenibacillus aracenensis nov. sp. isolated from a cave in southern Spain.</title>
        <authorList>
            <person name="Jurado V."/>
            <person name="Gutierrez-Patricio S."/>
            <person name="Gonzalez-Pimentel J.L."/>
            <person name="Miller A.Z."/>
            <person name="Laiz L."/>
            <person name="Saiz-Jimenez C."/>
        </authorList>
    </citation>
    <scope>NUCLEOTIDE SEQUENCE [LARGE SCALE GENOMIC DNA]</scope>
    <source>
        <strain evidence="2 3">JCM 19203</strain>
    </source>
</reference>
<keyword evidence="1" id="KW-0812">Transmembrane</keyword>
<feature type="transmembrane region" description="Helical" evidence="1">
    <location>
        <begin position="150"/>
        <end position="169"/>
    </location>
</feature>
<feature type="transmembrane region" description="Helical" evidence="1">
    <location>
        <begin position="21"/>
        <end position="39"/>
    </location>
</feature>
<name>A0A3A6PLS9_9BACL</name>
<evidence type="ECO:0000313" key="3">
    <source>
        <dbReference type="Proteomes" id="UP000267798"/>
    </source>
</evidence>
<keyword evidence="1" id="KW-0472">Membrane</keyword>
<accession>A0A3A6PLS9</accession>
<proteinExistence type="predicted"/>
<sequence length="184" mass="21287">MKHAASTQSYFGKLVRIWLSLFLSMLFGYFILIGVHYFIDSNLPNERFANSFLRIVIMQALFTFVCALILSKRKIKLPTLNAAWRMMIALYIPLILGFLLVLDYGNGGLVKQWIDLLGKSVVMKESIRSFILMAQIMAGLIFLKPWRGRTLFLTGIVYASVLYLLLNYYELLLTWMMFGVDQFD</sequence>
<comment type="caution">
    <text evidence="2">The sequence shown here is derived from an EMBL/GenBank/DDBJ whole genome shotgun (WGS) entry which is preliminary data.</text>
</comment>
<evidence type="ECO:0000256" key="1">
    <source>
        <dbReference type="SAM" id="Phobius"/>
    </source>
</evidence>
<dbReference type="Proteomes" id="UP000267798">
    <property type="component" value="Unassembled WGS sequence"/>
</dbReference>
<gene>
    <name evidence="2" type="ORF">D3P09_04880</name>
</gene>
<keyword evidence="3" id="KW-1185">Reference proteome</keyword>
<dbReference type="AlphaFoldDB" id="A0A3A6PLS9"/>
<feature type="transmembrane region" description="Helical" evidence="1">
    <location>
        <begin position="82"/>
        <end position="102"/>
    </location>
</feature>
<organism evidence="2 3">
    <name type="scientific">Paenibacillus pinisoli</name>
    <dbReference type="NCBI Taxonomy" id="1276110"/>
    <lineage>
        <taxon>Bacteria</taxon>
        <taxon>Bacillati</taxon>
        <taxon>Bacillota</taxon>
        <taxon>Bacilli</taxon>
        <taxon>Bacillales</taxon>
        <taxon>Paenibacillaceae</taxon>
        <taxon>Paenibacillus</taxon>
    </lineage>
</organism>
<dbReference type="RefSeq" id="WP_120107679.1">
    <property type="nucleotide sequence ID" value="NZ_QXQB01000001.1"/>
</dbReference>
<feature type="transmembrane region" description="Helical" evidence="1">
    <location>
        <begin position="126"/>
        <end position="143"/>
    </location>
</feature>
<keyword evidence="1" id="KW-1133">Transmembrane helix</keyword>
<dbReference type="EMBL" id="QXQB01000001">
    <property type="protein sequence ID" value="RJX41320.1"/>
    <property type="molecule type" value="Genomic_DNA"/>
</dbReference>
<dbReference type="OrthoDB" id="9828625at2"/>